<feature type="domain" description="GAF" evidence="1">
    <location>
        <begin position="106"/>
        <end position="208"/>
    </location>
</feature>
<gene>
    <name evidence="2" type="ORF">GCM10023147_17040</name>
</gene>
<dbReference type="EMBL" id="BAABFR010000020">
    <property type="protein sequence ID" value="GAA4389804.1"/>
    <property type="molecule type" value="Genomic_DNA"/>
</dbReference>
<keyword evidence="3" id="KW-1185">Reference proteome</keyword>
<evidence type="ECO:0000313" key="3">
    <source>
        <dbReference type="Proteomes" id="UP001500635"/>
    </source>
</evidence>
<dbReference type="InterPro" id="IPR029016">
    <property type="entry name" value="GAF-like_dom_sf"/>
</dbReference>
<organism evidence="2 3">
    <name type="scientific">Tsukamurella soli</name>
    <dbReference type="NCBI Taxonomy" id="644556"/>
    <lineage>
        <taxon>Bacteria</taxon>
        <taxon>Bacillati</taxon>
        <taxon>Actinomycetota</taxon>
        <taxon>Actinomycetes</taxon>
        <taxon>Mycobacteriales</taxon>
        <taxon>Tsukamurellaceae</taxon>
        <taxon>Tsukamurella</taxon>
    </lineage>
</organism>
<protein>
    <submittedName>
        <fullName evidence="2">GAF domain-containing protein</fullName>
    </submittedName>
</protein>
<evidence type="ECO:0000313" key="2">
    <source>
        <dbReference type="EMBL" id="GAA4389804.1"/>
    </source>
</evidence>
<sequence length="402" mass="41980">MAFGEDPRRYARLLAEVYDATMSGSRAPARPREVIGDSWQRVRAAGVGPDTHPGIDPLAASDLERRRRESGLAAVIDDLRGGLEPLTADGDNILVVADREGRVLWRSGSSRVLTNADRLGFVEGASWAENSVGTNAIGTALASRSPVQIFSAEHFARSHHAWTCAGAPIRDARTGSILGVVDVSGPAATIHPTTVALVTAVARLAESRLREAHLVGLDRLRSVAAPMLAGLGRPGIAVDTDGWVAAVGDLAPRTRVTLPTGVVGPLIRLPELGLCSVDPLPGGWLLQPERADGSGPADGGGAPAGTRVTLDLRPGRPPEVIVGGAAGAWRYAPSPRHAQILELIAVDGAGRSAAQLAEALFGDAEKVITVRAEISRLRRGLAGLIAAQPYRFADGVAVEILR</sequence>
<dbReference type="Gene3D" id="3.30.450.40">
    <property type="match status" value="1"/>
</dbReference>
<evidence type="ECO:0000259" key="1">
    <source>
        <dbReference type="Pfam" id="PF01590"/>
    </source>
</evidence>
<accession>A0ABP8JEX3</accession>
<reference evidence="3" key="1">
    <citation type="journal article" date="2019" name="Int. J. Syst. Evol. Microbiol.">
        <title>The Global Catalogue of Microorganisms (GCM) 10K type strain sequencing project: providing services to taxonomists for standard genome sequencing and annotation.</title>
        <authorList>
            <consortium name="The Broad Institute Genomics Platform"/>
            <consortium name="The Broad Institute Genome Sequencing Center for Infectious Disease"/>
            <person name="Wu L."/>
            <person name="Ma J."/>
        </authorList>
    </citation>
    <scope>NUCLEOTIDE SEQUENCE [LARGE SCALE GENOMIC DNA]</scope>
    <source>
        <strain evidence="3">JCM 17688</strain>
    </source>
</reference>
<name>A0ABP8JEX3_9ACTN</name>
<dbReference type="InterPro" id="IPR003018">
    <property type="entry name" value="GAF"/>
</dbReference>
<dbReference type="Proteomes" id="UP001500635">
    <property type="component" value="Unassembled WGS sequence"/>
</dbReference>
<dbReference type="Pfam" id="PF01590">
    <property type="entry name" value="GAF"/>
    <property type="match status" value="1"/>
</dbReference>
<proteinExistence type="predicted"/>
<comment type="caution">
    <text evidence="2">The sequence shown here is derived from an EMBL/GenBank/DDBJ whole genome shotgun (WGS) entry which is preliminary data.</text>
</comment>